<dbReference type="EMBL" id="OU015568">
    <property type="protein sequence ID" value="CAG5083769.1"/>
    <property type="molecule type" value="Genomic_DNA"/>
</dbReference>
<accession>A0ABN7SFH0</accession>
<reference evidence="3 4" key="1">
    <citation type="submission" date="2021-04" db="EMBL/GenBank/DDBJ databases">
        <authorList>
            <person name="Bliznina A."/>
        </authorList>
    </citation>
    <scope>NUCLEOTIDE SEQUENCE [LARGE SCALE GENOMIC DNA]</scope>
</reference>
<dbReference type="EMBL" id="OU015568">
    <property type="protein sequence ID" value="CAG5084801.1"/>
    <property type="molecule type" value="Genomic_DNA"/>
</dbReference>
<keyword evidence="4" id="KW-1185">Reference proteome</keyword>
<sequence>MRELDSERPLTPWERKIIDAIKNENLRSVSDLFILIKAEVEFNKDVELATQMMAKMKINNEGMEWEMTAKMDVDTENEEMEIDSVNKEMEVDSVDEEMECDGDQIDMMEE</sequence>
<evidence type="ECO:0000313" key="4">
    <source>
        <dbReference type="Proteomes" id="UP001158576"/>
    </source>
</evidence>
<proteinExistence type="predicted"/>
<name>A0ABN7SFH0_OIKDI</name>
<dbReference type="EMBL" id="OU015569">
    <property type="protein sequence ID" value="CAG5099105.1"/>
    <property type="molecule type" value="Genomic_DNA"/>
</dbReference>
<dbReference type="Proteomes" id="UP001158576">
    <property type="component" value="Chromosome XSR"/>
</dbReference>
<evidence type="ECO:0000313" key="1">
    <source>
        <dbReference type="EMBL" id="CAG5083769.1"/>
    </source>
</evidence>
<evidence type="ECO:0000313" key="2">
    <source>
        <dbReference type="EMBL" id="CAG5084801.1"/>
    </source>
</evidence>
<protein>
    <submittedName>
        <fullName evidence="1">Oidioi.mRNA.OKI2018_I69.PAR.g10456.t1.cds</fullName>
    </submittedName>
    <submittedName>
        <fullName evidence="2">Oidioi.mRNA.OKI2018_I69.PAR.g10740.t1.cds</fullName>
    </submittedName>
    <submittedName>
        <fullName evidence="3">Oidioi.mRNA.OKI2018_I69.XSR.g16255.t1.cds</fullName>
    </submittedName>
</protein>
<gene>
    <name evidence="1" type="ORF">OKIOD_LOCUS2014</name>
    <name evidence="2" type="ORF">OKIOD_LOCUS2298</name>
    <name evidence="3" type="ORF">OKIOD_LOCUS7813</name>
</gene>
<organism evidence="3 4">
    <name type="scientific">Oikopleura dioica</name>
    <name type="common">Tunicate</name>
    <dbReference type="NCBI Taxonomy" id="34765"/>
    <lineage>
        <taxon>Eukaryota</taxon>
        <taxon>Metazoa</taxon>
        <taxon>Chordata</taxon>
        <taxon>Tunicata</taxon>
        <taxon>Appendicularia</taxon>
        <taxon>Copelata</taxon>
        <taxon>Oikopleuridae</taxon>
        <taxon>Oikopleura</taxon>
    </lineage>
</organism>
<evidence type="ECO:0000313" key="3">
    <source>
        <dbReference type="EMBL" id="CAG5099105.1"/>
    </source>
</evidence>
<dbReference type="Proteomes" id="UP001158576">
    <property type="component" value="Chromosome PAR"/>
</dbReference>